<dbReference type="Proteomes" id="UP000184251">
    <property type="component" value="Unassembled WGS sequence"/>
</dbReference>
<evidence type="ECO:0000256" key="2">
    <source>
        <dbReference type="ARBA" id="ARBA00010876"/>
    </source>
</evidence>
<proteinExistence type="inferred from homology"/>
<dbReference type="STRING" id="1120975.SAMN02746064_01429"/>
<dbReference type="GO" id="GO:0120159">
    <property type="term" value="F:rRNA pseudouridine synthase activity"/>
    <property type="evidence" value="ECO:0007669"/>
    <property type="project" value="UniProtKB-ARBA"/>
</dbReference>
<dbReference type="InterPro" id="IPR020103">
    <property type="entry name" value="PsdUridine_synth_cat_dom_sf"/>
</dbReference>
<evidence type="ECO:0000256" key="3">
    <source>
        <dbReference type="ARBA" id="ARBA00023235"/>
    </source>
</evidence>
<dbReference type="Pfam" id="PF01479">
    <property type="entry name" value="S4"/>
    <property type="match status" value="1"/>
</dbReference>
<evidence type="ECO:0000256" key="4">
    <source>
        <dbReference type="ARBA" id="ARBA00031870"/>
    </source>
</evidence>
<comment type="catalytic activity">
    <reaction evidence="1">
        <text>a uridine in RNA = a pseudouridine in RNA</text>
        <dbReference type="Rhea" id="RHEA:48348"/>
        <dbReference type="Rhea" id="RHEA-COMP:12068"/>
        <dbReference type="Rhea" id="RHEA-COMP:12069"/>
        <dbReference type="ChEBI" id="CHEBI:65314"/>
        <dbReference type="ChEBI" id="CHEBI:65315"/>
    </reaction>
</comment>
<dbReference type="GO" id="GO:0000455">
    <property type="term" value="P:enzyme-directed rRNA pseudouridine synthesis"/>
    <property type="evidence" value="ECO:0007669"/>
    <property type="project" value="UniProtKB-ARBA"/>
</dbReference>
<organism evidence="8 9">
    <name type="scientific">Alkalibacter saccharofermentans DSM 14828</name>
    <dbReference type="NCBI Taxonomy" id="1120975"/>
    <lineage>
        <taxon>Bacteria</taxon>
        <taxon>Bacillati</taxon>
        <taxon>Bacillota</taxon>
        <taxon>Clostridia</taxon>
        <taxon>Eubacteriales</taxon>
        <taxon>Eubacteriaceae</taxon>
        <taxon>Alkalibacter</taxon>
    </lineage>
</organism>
<comment type="similarity">
    <text evidence="2">Belongs to the pseudouridine synthase RluA family.</text>
</comment>
<evidence type="ECO:0000256" key="1">
    <source>
        <dbReference type="ARBA" id="ARBA00000073"/>
    </source>
</evidence>
<dbReference type="PANTHER" id="PTHR21600:SF83">
    <property type="entry name" value="PSEUDOURIDYLATE SYNTHASE RPUSD4, MITOCHONDRIAL"/>
    <property type="match status" value="1"/>
</dbReference>
<dbReference type="InterPro" id="IPR006224">
    <property type="entry name" value="PsdUridine_synth_RluA-like_CS"/>
</dbReference>
<dbReference type="Gene3D" id="3.30.2350.10">
    <property type="entry name" value="Pseudouridine synthase"/>
    <property type="match status" value="1"/>
</dbReference>
<dbReference type="InterPro" id="IPR006145">
    <property type="entry name" value="PsdUridine_synth_RsuA/RluA"/>
</dbReference>
<dbReference type="EMBL" id="FQTU01000009">
    <property type="protein sequence ID" value="SHE89749.1"/>
    <property type="molecule type" value="Genomic_DNA"/>
</dbReference>
<evidence type="ECO:0000259" key="7">
    <source>
        <dbReference type="SMART" id="SM00363"/>
    </source>
</evidence>
<dbReference type="Gene3D" id="3.10.290.10">
    <property type="entry name" value="RNA-binding S4 domain"/>
    <property type="match status" value="1"/>
</dbReference>
<dbReference type="GO" id="GO:0003723">
    <property type="term" value="F:RNA binding"/>
    <property type="evidence" value="ECO:0007669"/>
    <property type="project" value="UniProtKB-KW"/>
</dbReference>
<dbReference type="InterPro" id="IPR002942">
    <property type="entry name" value="S4_RNA-bd"/>
</dbReference>
<evidence type="ECO:0000313" key="8">
    <source>
        <dbReference type="EMBL" id="SHE89749.1"/>
    </source>
</evidence>
<evidence type="ECO:0000256" key="6">
    <source>
        <dbReference type="PROSITE-ProRule" id="PRU00182"/>
    </source>
</evidence>
<name>A0A1M4X8C9_9FIRM</name>
<keyword evidence="3" id="KW-0413">Isomerase</keyword>
<reference evidence="8 9" key="1">
    <citation type="submission" date="2016-11" db="EMBL/GenBank/DDBJ databases">
        <authorList>
            <person name="Jaros S."/>
            <person name="Januszkiewicz K."/>
            <person name="Wedrychowicz H."/>
        </authorList>
    </citation>
    <scope>NUCLEOTIDE SEQUENCE [LARGE SCALE GENOMIC DNA]</scope>
    <source>
        <strain evidence="8 9">DSM 14828</strain>
    </source>
</reference>
<sequence length="323" mass="36876">MKEINITKNEENQRLDRFMGKLLKQAGKGFVLKSIRKKYIKVNGKKTSPSYRLEEGDVVSIYLAEATVDKFSVKDGDYLGKNCEQDIISDNDVLYEDENLLAINKKTGTLTHGDQNGVVEMAKRYLVNRGDYDPKKEITFAPACCNRLDKNTSGIILIAKNNKTLMETNKKIADHKIKKIYLAFIDGCIKDAMDLKGYILKDNRLNKSQIFETYVEGSKYVETIVKPIKMGQDFTLAEIELVTGRSHQIRAHLSYIKKPIVGDMKYGNRKTNDYFYKKYKIEGQMLHNSKVVIDDYFSSGKSLKISAPFPDKYVKIINDSLGE</sequence>
<protein>
    <recommendedName>
        <fullName evidence="4">RNA pseudouridylate synthase</fullName>
    </recommendedName>
    <alternativeName>
        <fullName evidence="5">RNA-uridine isomerase</fullName>
    </alternativeName>
</protein>
<dbReference type="SMART" id="SM00363">
    <property type="entry name" value="S4"/>
    <property type="match status" value="1"/>
</dbReference>
<dbReference type="CDD" id="cd02869">
    <property type="entry name" value="PseudoU_synth_RluA_like"/>
    <property type="match status" value="1"/>
</dbReference>
<keyword evidence="9" id="KW-1185">Reference proteome</keyword>
<dbReference type="SUPFAM" id="SSF55174">
    <property type="entry name" value="Alpha-L RNA-binding motif"/>
    <property type="match status" value="1"/>
</dbReference>
<dbReference type="InterPro" id="IPR036986">
    <property type="entry name" value="S4_RNA-bd_sf"/>
</dbReference>
<evidence type="ECO:0000256" key="5">
    <source>
        <dbReference type="ARBA" id="ARBA00033164"/>
    </source>
</evidence>
<dbReference type="OrthoDB" id="9807829at2"/>
<feature type="domain" description="RNA-binding S4" evidence="7">
    <location>
        <begin position="13"/>
        <end position="77"/>
    </location>
</feature>
<dbReference type="CDD" id="cd00165">
    <property type="entry name" value="S4"/>
    <property type="match status" value="1"/>
</dbReference>
<accession>A0A1M4X8C9</accession>
<dbReference type="Pfam" id="PF00849">
    <property type="entry name" value="PseudoU_synth_2"/>
    <property type="match status" value="1"/>
</dbReference>
<dbReference type="PANTHER" id="PTHR21600">
    <property type="entry name" value="MITOCHONDRIAL RNA PSEUDOURIDINE SYNTHASE"/>
    <property type="match status" value="1"/>
</dbReference>
<evidence type="ECO:0000313" key="9">
    <source>
        <dbReference type="Proteomes" id="UP000184251"/>
    </source>
</evidence>
<keyword evidence="6" id="KW-0694">RNA-binding</keyword>
<dbReference type="InterPro" id="IPR050188">
    <property type="entry name" value="RluA_PseudoU_synthase"/>
</dbReference>
<dbReference type="PROSITE" id="PS01129">
    <property type="entry name" value="PSI_RLU"/>
    <property type="match status" value="1"/>
</dbReference>
<dbReference type="SUPFAM" id="SSF55120">
    <property type="entry name" value="Pseudouridine synthase"/>
    <property type="match status" value="1"/>
</dbReference>
<dbReference type="PROSITE" id="PS50889">
    <property type="entry name" value="S4"/>
    <property type="match status" value="1"/>
</dbReference>
<dbReference type="RefSeq" id="WP_073270571.1">
    <property type="nucleotide sequence ID" value="NZ_FQTU01000009.1"/>
</dbReference>
<gene>
    <name evidence="8" type="ORF">SAMN02746064_01429</name>
</gene>
<dbReference type="AlphaFoldDB" id="A0A1M4X8C9"/>